<keyword evidence="5" id="KW-1185">Reference proteome</keyword>
<dbReference type="SUPFAM" id="SSF52540">
    <property type="entry name" value="P-loop containing nucleoside triphosphate hydrolases"/>
    <property type="match status" value="1"/>
</dbReference>
<dbReference type="HOGENOM" id="CLU_677384_0_0_6"/>
<evidence type="ECO:0000256" key="2">
    <source>
        <dbReference type="ARBA" id="ARBA00022840"/>
    </source>
</evidence>
<dbReference type="RefSeq" id="WP_012488869.1">
    <property type="nucleotide sequence ID" value="NC_010995.1"/>
</dbReference>
<proteinExistence type="predicted"/>
<evidence type="ECO:0000313" key="4">
    <source>
        <dbReference type="EMBL" id="ACE86110.1"/>
    </source>
</evidence>
<dbReference type="Pfam" id="PF25601">
    <property type="entry name" value="AAA_lid_14"/>
    <property type="match status" value="1"/>
</dbReference>
<evidence type="ECO:0000313" key="5">
    <source>
        <dbReference type="Proteomes" id="UP000001036"/>
    </source>
</evidence>
<protein>
    <submittedName>
        <fullName evidence="4">Sigma-54 interaction domain protein</fullName>
    </submittedName>
</protein>
<dbReference type="InterPro" id="IPR058031">
    <property type="entry name" value="AAA_lid_NorR"/>
</dbReference>
<evidence type="ECO:0000256" key="1">
    <source>
        <dbReference type="ARBA" id="ARBA00022741"/>
    </source>
</evidence>
<keyword evidence="1" id="KW-0547">Nucleotide-binding</keyword>
<accession>B3PEJ1</accession>
<dbReference type="OrthoDB" id="7349394at2"/>
<dbReference type="Gene3D" id="3.40.50.300">
    <property type="entry name" value="P-loop containing nucleotide triphosphate hydrolases"/>
    <property type="match status" value="1"/>
</dbReference>
<dbReference type="STRING" id="498211.CJA_3293"/>
<dbReference type="Proteomes" id="UP000001036">
    <property type="component" value="Chromosome"/>
</dbReference>
<reference evidence="4 5" key="1">
    <citation type="journal article" date="2008" name="J. Bacteriol.">
        <title>Insights into plant cell wall degradation from the genome sequence of the soil bacterium Cellvibrio japonicus.</title>
        <authorList>
            <person name="Deboy R.T."/>
            <person name="Mongodin E.F."/>
            <person name="Fouts D.E."/>
            <person name="Tailford L.E."/>
            <person name="Khouri H."/>
            <person name="Emerson J.B."/>
            <person name="Mohamoud Y."/>
            <person name="Watkins K."/>
            <person name="Henrissat B."/>
            <person name="Gilbert H.J."/>
            <person name="Nelson K.E."/>
        </authorList>
    </citation>
    <scope>NUCLEOTIDE SEQUENCE [LARGE SCALE GENOMIC DNA]</scope>
    <source>
        <strain evidence="4 5">Ueda107</strain>
    </source>
</reference>
<evidence type="ECO:0000259" key="3">
    <source>
        <dbReference type="PROSITE" id="PS50045"/>
    </source>
</evidence>
<dbReference type="PROSITE" id="PS50045">
    <property type="entry name" value="SIGMA54_INTERACT_4"/>
    <property type="match status" value="1"/>
</dbReference>
<dbReference type="PANTHER" id="PTHR32071">
    <property type="entry name" value="TRANSCRIPTIONAL REGULATORY PROTEIN"/>
    <property type="match status" value="1"/>
</dbReference>
<name>B3PEJ1_CELJU</name>
<keyword evidence="2" id="KW-0067">ATP-binding</keyword>
<dbReference type="InterPro" id="IPR002078">
    <property type="entry name" value="Sigma_54_int"/>
</dbReference>
<feature type="domain" description="Sigma-54 factor interaction" evidence="3">
    <location>
        <begin position="179"/>
        <end position="382"/>
    </location>
</feature>
<dbReference type="KEGG" id="cja:CJA_3293"/>
<dbReference type="eggNOG" id="COG2204">
    <property type="taxonomic scope" value="Bacteria"/>
</dbReference>
<dbReference type="Gene3D" id="1.10.8.60">
    <property type="match status" value="1"/>
</dbReference>
<dbReference type="GO" id="GO:0005524">
    <property type="term" value="F:ATP binding"/>
    <property type="evidence" value="ECO:0007669"/>
    <property type="project" value="UniProtKB-KW"/>
</dbReference>
<organism evidence="4 5">
    <name type="scientific">Cellvibrio japonicus (strain Ueda107)</name>
    <name type="common">Pseudomonas fluorescens subsp. cellulosa</name>
    <dbReference type="NCBI Taxonomy" id="498211"/>
    <lineage>
        <taxon>Bacteria</taxon>
        <taxon>Pseudomonadati</taxon>
        <taxon>Pseudomonadota</taxon>
        <taxon>Gammaproteobacteria</taxon>
        <taxon>Cellvibrionales</taxon>
        <taxon>Cellvibrionaceae</taxon>
        <taxon>Cellvibrio</taxon>
    </lineage>
</organism>
<gene>
    <name evidence="4" type="ordered locus">CJA_3293</name>
</gene>
<dbReference type="EMBL" id="CP000934">
    <property type="protein sequence ID" value="ACE86110.1"/>
    <property type="molecule type" value="Genomic_DNA"/>
</dbReference>
<dbReference type="InterPro" id="IPR027417">
    <property type="entry name" value="P-loop_NTPase"/>
</dbReference>
<dbReference type="Pfam" id="PF14532">
    <property type="entry name" value="Sigma54_activ_2"/>
    <property type="match status" value="1"/>
</dbReference>
<dbReference type="AlphaFoldDB" id="B3PEJ1"/>
<sequence>MGSAFYSSAGHKPVAKAVHTLNQAGARWVPVNKSFIALTKIVLRSGAERLGLATLAVTLRCVTHQGYRHLVLVNDDQYIQIAAAGRVEEFIISSQDLMCVPDNSLDVCRAMTLPVDYQQQRLGYLLAQPRTDYSHVGDAALDARLSQGLQAVADEIVRTIKRYQTRYRAIYVYGDQAYWIGNSRVLRQLDQRIEKLAHLNVPVVIRGDKGTGKVIAARSLHCQRFSDIVPFIESDCREWQDAAVLSILQSLYTYAKGGTLFLRNLDALSEQGFAVVRDYVARRRRYSGDPQGDVRLLFSLSRREAVGAPGMVAWLADNAADLLLPGLQERRDDVRDLVRFFIHELGHGIEFDFTADAWQLLEMLYWEENVEQLKRLVQTLTLVSQEPMIGIDLLENYLPPQDFYLR</sequence>
<dbReference type="GO" id="GO:0006355">
    <property type="term" value="P:regulation of DNA-templated transcription"/>
    <property type="evidence" value="ECO:0007669"/>
    <property type="project" value="InterPro"/>
</dbReference>